<comment type="subcellular location">
    <subcellularLocation>
        <location evidence="1">Cell envelope</location>
    </subcellularLocation>
</comment>
<dbReference type="InterPro" id="IPR028082">
    <property type="entry name" value="Peripla_BP_I"/>
</dbReference>
<reference evidence="6" key="1">
    <citation type="submission" date="2016-08" db="EMBL/GenBank/DDBJ databases">
        <authorList>
            <person name="Seilhamer J.J."/>
        </authorList>
    </citation>
    <scope>NUCLEOTIDE SEQUENCE</scope>
    <source>
        <strain evidence="6">86</strain>
    </source>
</reference>
<gene>
    <name evidence="6" type="ORF">KL86PLE_30504</name>
</gene>
<dbReference type="Gene3D" id="3.40.50.2300">
    <property type="match status" value="2"/>
</dbReference>
<dbReference type="AlphaFoldDB" id="A0A212LF11"/>
<comment type="similarity">
    <text evidence="2">Belongs to the bacterial solute-binding protein 2 family.</text>
</comment>
<dbReference type="CDD" id="cd20007">
    <property type="entry name" value="PBP1_ABC_sugar_binding-like"/>
    <property type="match status" value="1"/>
</dbReference>
<feature type="domain" description="Periplasmic binding protein" evidence="5">
    <location>
        <begin position="30"/>
        <end position="293"/>
    </location>
</feature>
<dbReference type="PANTHER" id="PTHR46847:SF1">
    <property type="entry name" value="D-ALLOSE-BINDING PERIPLASMIC PROTEIN-RELATED"/>
    <property type="match status" value="1"/>
</dbReference>
<evidence type="ECO:0000256" key="4">
    <source>
        <dbReference type="SAM" id="SignalP"/>
    </source>
</evidence>
<protein>
    <submittedName>
        <fullName evidence="6">Putative Ribose ABC transporter, periplasmic binding protein</fullName>
    </submittedName>
</protein>
<feature type="chain" id="PRO_5012419890" evidence="4">
    <location>
        <begin position="21"/>
        <end position="325"/>
    </location>
</feature>
<accession>A0A212LF11</accession>
<dbReference type="InterPro" id="IPR025997">
    <property type="entry name" value="SBP_2_dom"/>
</dbReference>
<evidence type="ECO:0000256" key="1">
    <source>
        <dbReference type="ARBA" id="ARBA00004196"/>
    </source>
</evidence>
<dbReference type="Pfam" id="PF13407">
    <property type="entry name" value="Peripla_BP_4"/>
    <property type="match status" value="1"/>
</dbReference>
<dbReference type="EMBL" id="FMJD01000007">
    <property type="protein sequence ID" value="SCM76057.1"/>
    <property type="molecule type" value="Genomic_DNA"/>
</dbReference>
<keyword evidence="3 4" id="KW-0732">Signal</keyword>
<feature type="signal peptide" evidence="4">
    <location>
        <begin position="1"/>
        <end position="20"/>
    </location>
</feature>
<evidence type="ECO:0000313" key="6">
    <source>
        <dbReference type="EMBL" id="SCM76057.1"/>
    </source>
</evidence>
<dbReference type="GO" id="GO:0030313">
    <property type="term" value="C:cell envelope"/>
    <property type="evidence" value="ECO:0007669"/>
    <property type="project" value="UniProtKB-SubCell"/>
</dbReference>
<sequence>MKKISIALAAALISSTSAMAASLAPADITVALIYGIKGDPFYVTMEKGARAKAEELGIKLVADGPSQWNPQLQTPLIDAMIAKKVNGMVAVPNDPTAMVPVLERAFQSGIAIATADTFVGDGDYKDGTVNFPVSAVSSDNFAGGKVACEALIDAMGGKGSLYVLVSTPNVPSDTLRRDGCKAAVDATGGAVKLAGVDYTQSNATNATNLTQAALQRDKEIGAIFGGNLFSAQGAAAATRTANLQGTVKIASFDAPEEAIASLKDGTIDIVIAQQPAEIGAVAVQAVFDSLTGKTDIPAKVAVPFVTITRDNVDTPDAQAAIYKAK</sequence>
<dbReference type="PANTHER" id="PTHR46847">
    <property type="entry name" value="D-ALLOSE-BINDING PERIPLASMIC PROTEIN-RELATED"/>
    <property type="match status" value="1"/>
</dbReference>
<dbReference type="SUPFAM" id="SSF53822">
    <property type="entry name" value="Periplasmic binding protein-like I"/>
    <property type="match status" value="1"/>
</dbReference>
<evidence type="ECO:0000256" key="2">
    <source>
        <dbReference type="ARBA" id="ARBA00007639"/>
    </source>
</evidence>
<dbReference type="GO" id="GO:0030246">
    <property type="term" value="F:carbohydrate binding"/>
    <property type="evidence" value="ECO:0007669"/>
    <property type="project" value="UniProtKB-ARBA"/>
</dbReference>
<organism evidence="6">
    <name type="scientific">uncultured Pleomorphomonas sp</name>
    <dbReference type="NCBI Taxonomy" id="442121"/>
    <lineage>
        <taxon>Bacteria</taxon>
        <taxon>Pseudomonadati</taxon>
        <taxon>Pseudomonadota</taxon>
        <taxon>Alphaproteobacteria</taxon>
        <taxon>Hyphomicrobiales</taxon>
        <taxon>Pleomorphomonadaceae</taxon>
        <taxon>Pleomorphomonas</taxon>
        <taxon>environmental samples</taxon>
    </lineage>
</organism>
<proteinExistence type="inferred from homology"/>
<dbReference type="RefSeq" id="WP_288196317.1">
    <property type="nucleotide sequence ID" value="NZ_LT608334.1"/>
</dbReference>
<evidence type="ECO:0000259" key="5">
    <source>
        <dbReference type="Pfam" id="PF13407"/>
    </source>
</evidence>
<name>A0A212LF11_9HYPH</name>
<evidence type="ECO:0000256" key="3">
    <source>
        <dbReference type="ARBA" id="ARBA00022729"/>
    </source>
</evidence>